<dbReference type="GO" id="GO:0042597">
    <property type="term" value="C:periplasmic space"/>
    <property type="evidence" value="ECO:0007669"/>
    <property type="project" value="UniProtKB-SubCell"/>
</dbReference>
<gene>
    <name evidence="6" type="ORF">DES52_10574</name>
</gene>
<comment type="caution">
    <text evidence="6">The sequence shown here is derived from an EMBL/GenBank/DDBJ whole genome shotgun (WGS) entry which is preliminary data.</text>
</comment>
<keyword evidence="5" id="KW-0472">Membrane</keyword>
<keyword evidence="3" id="KW-0574">Periplasm</keyword>
<organism evidence="6 7">
    <name type="scientific">Deinococcus yavapaiensis KR-236</name>
    <dbReference type="NCBI Taxonomy" id="694435"/>
    <lineage>
        <taxon>Bacteria</taxon>
        <taxon>Thermotogati</taxon>
        <taxon>Deinococcota</taxon>
        <taxon>Deinococci</taxon>
        <taxon>Deinococcales</taxon>
        <taxon>Deinococcaceae</taxon>
        <taxon>Deinococcus</taxon>
    </lineage>
</organism>
<dbReference type="Proteomes" id="UP000248326">
    <property type="component" value="Unassembled WGS sequence"/>
</dbReference>
<comment type="subcellular location">
    <subcellularLocation>
        <location evidence="1">Cell outer membrane</location>
        <topology evidence="1">Single-pass membrane protein</topology>
    </subcellularLocation>
    <subcellularLocation>
        <location evidence="2">Periplasm</location>
    </subcellularLocation>
</comment>
<keyword evidence="7" id="KW-1185">Reference proteome</keyword>
<evidence type="ECO:0000256" key="1">
    <source>
        <dbReference type="ARBA" id="ARBA00004203"/>
    </source>
</evidence>
<keyword evidence="4" id="KW-0998">Cell outer membrane</keyword>
<evidence type="ECO:0000256" key="4">
    <source>
        <dbReference type="ARBA" id="ARBA00023237"/>
    </source>
</evidence>
<dbReference type="SUPFAM" id="SSF54523">
    <property type="entry name" value="Pili subunits"/>
    <property type="match status" value="1"/>
</dbReference>
<evidence type="ECO:0000256" key="3">
    <source>
        <dbReference type="ARBA" id="ARBA00022764"/>
    </source>
</evidence>
<accession>A0A318S8Y7</accession>
<evidence type="ECO:0000256" key="2">
    <source>
        <dbReference type="ARBA" id="ARBA00004418"/>
    </source>
</evidence>
<name>A0A318S8Y7_9DEIO</name>
<dbReference type="RefSeq" id="WP_170130941.1">
    <property type="nucleotide sequence ID" value="NZ_QJSX01000005.1"/>
</dbReference>
<sequence length="157" mass="16550">MRQGRDSAGFTLLEALVVCAILGVVLGVGFFVATRAVRQGAVREAAFLVASDLRAARFEAVRSSLVQVFSWPSEARETVGYTMASGNRSLSRVLPSGTRLVCVTCPVGRVIVTYTPPYAELAAAIGVVLRVEGVPGTRPLLVKIVGITGKVMVTGDE</sequence>
<reference evidence="6 7" key="1">
    <citation type="submission" date="2018-06" db="EMBL/GenBank/DDBJ databases">
        <title>Genomic Encyclopedia of Type Strains, Phase IV (KMG-IV): sequencing the most valuable type-strain genomes for metagenomic binning, comparative biology and taxonomic classification.</title>
        <authorList>
            <person name="Goeker M."/>
        </authorList>
    </citation>
    <scope>NUCLEOTIDE SEQUENCE [LARGE SCALE GENOMIC DNA]</scope>
    <source>
        <strain evidence="6 7">DSM 18048</strain>
    </source>
</reference>
<dbReference type="InterPro" id="IPR012902">
    <property type="entry name" value="N_methyl_site"/>
</dbReference>
<dbReference type="EMBL" id="QJSX01000005">
    <property type="protein sequence ID" value="PYE54437.1"/>
    <property type="molecule type" value="Genomic_DNA"/>
</dbReference>
<evidence type="ECO:0000313" key="6">
    <source>
        <dbReference type="EMBL" id="PYE54437.1"/>
    </source>
</evidence>
<feature type="transmembrane region" description="Helical" evidence="5">
    <location>
        <begin position="12"/>
        <end position="33"/>
    </location>
</feature>
<keyword evidence="5" id="KW-1133">Transmembrane helix</keyword>
<dbReference type="InterPro" id="IPR045584">
    <property type="entry name" value="Pilin-like"/>
</dbReference>
<protein>
    <submittedName>
        <fullName evidence="6">Pilin/secretion family protein with methylation motif</fullName>
    </submittedName>
</protein>
<evidence type="ECO:0000313" key="7">
    <source>
        <dbReference type="Proteomes" id="UP000248326"/>
    </source>
</evidence>
<dbReference type="GO" id="GO:0009279">
    <property type="term" value="C:cell outer membrane"/>
    <property type="evidence" value="ECO:0007669"/>
    <property type="project" value="UniProtKB-SubCell"/>
</dbReference>
<proteinExistence type="predicted"/>
<evidence type="ECO:0000256" key="5">
    <source>
        <dbReference type="SAM" id="Phobius"/>
    </source>
</evidence>
<dbReference type="AlphaFoldDB" id="A0A318S8Y7"/>
<dbReference type="Pfam" id="PF07963">
    <property type="entry name" value="N_methyl"/>
    <property type="match status" value="1"/>
</dbReference>
<keyword evidence="5" id="KW-0812">Transmembrane</keyword>